<name>A0A915DNQ3_9BILA</name>
<dbReference type="WBParaSite" id="jg22004.2">
    <property type="protein sequence ID" value="jg22004.2"/>
    <property type="gene ID" value="jg22004"/>
</dbReference>
<dbReference type="AlphaFoldDB" id="A0A915DNQ3"/>
<evidence type="ECO:0000313" key="2">
    <source>
        <dbReference type="Proteomes" id="UP000887574"/>
    </source>
</evidence>
<dbReference type="Proteomes" id="UP000887574">
    <property type="component" value="Unplaced"/>
</dbReference>
<evidence type="ECO:0000256" key="1">
    <source>
        <dbReference type="SAM" id="SignalP"/>
    </source>
</evidence>
<organism evidence="2 3">
    <name type="scientific">Ditylenchus dipsaci</name>
    <dbReference type="NCBI Taxonomy" id="166011"/>
    <lineage>
        <taxon>Eukaryota</taxon>
        <taxon>Metazoa</taxon>
        <taxon>Ecdysozoa</taxon>
        <taxon>Nematoda</taxon>
        <taxon>Chromadorea</taxon>
        <taxon>Rhabditida</taxon>
        <taxon>Tylenchina</taxon>
        <taxon>Tylenchomorpha</taxon>
        <taxon>Sphaerularioidea</taxon>
        <taxon>Anguinidae</taxon>
        <taxon>Anguininae</taxon>
        <taxon>Ditylenchus</taxon>
    </lineage>
</organism>
<keyword evidence="2" id="KW-1185">Reference proteome</keyword>
<sequence length="248" mass="29345">MIVLAAFMIICVLVSVNAEKNTIKVIFSDNLHVTHIDLRVLQVDQSEKILELKKYQSRQTVQRNNKSVFFETIRDADFFNRCIFQLRVKINEDRRAWSQPFDFSKDSTITHINYNKERFFSVEQRQAVNKANPALPKTDEELQYYQLLRKEYFNIHVYVHDEDITDIKLHLVTGQHQQAFGGIQETEKVEGLNYAKSFNFLFNEEFSFYDLINGTFGLTAHKSEEILGLSTHYFYDDVMLSFVFEYFQ</sequence>
<accession>A0A915DNQ3</accession>
<protein>
    <submittedName>
        <fullName evidence="3">Uncharacterized protein</fullName>
    </submittedName>
</protein>
<keyword evidence="1" id="KW-0732">Signal</keyword>
<proteinExistence type="predicted"/>
<feature type="signal peptide" evidence="1">
    <location>
        <begin position="1"/>
        <end position="18"/>
    </location>
</feature>
<reference evidence="3" key="1">
    <citation type="submission" date="2022-11" db="UniProtKB">
        <authorList>
            <consortium name="WormBaseParasite"/>
        </authorList>
    </citation>
    <scope>IDENTIFICATION</scope>
</reference>
<feature type="chain" id="PRO_5037801263" evidence="1">
    <location>
        <begin position="19"/>
        <end position="248"/>
    </location>
</feature>
<evidence type="ECO:0000313" key="3">
    <source>
        <dbReference type="WBParaSite" id="jg22004.2"/>
    </source>
</evidence>